<name>A0A1T5ICF9_9MICO</name>
<sequence length="252" mass="25905">MTGIALVRSELTKSVTSRPALILALVAILGTWVMAWTNAASAVGIAPDDPRLFAAEPIPLEYQGFEMAGFGYVLVVALAALSAGSEYGAGQQIRVTLLATPQRPRVFFVKVLLLATTVAGVGFLTMAGTVVITHAAGSTGVDPLELTPAIWANIGGVALAWTFTALIAFALGSLARSAILPLILITPLVVGVGDFVTGFWDGARYLPIAAGAALYSDPAAGLLAPLAGGLVQAAWALVLLVIAGIVFNRRDP</sequence>
<dbReference type="RefSeq" id="WP_079726489.1">
    <property type="nucleotide sequence ID" value="NZ_FUZP01000001.1"/>
</dbReference>
<keyword evidence="3" id="KW-1185">Reference proteome</keyword>
<organism evidence="2 3">
    <name type="scientific">Okibacterium fritillariae</name>
    <dbReference type="NCBI Taxonomy" id="123320"/>
    <lineage>
        <taxon>Bacteria</taxon>
        <taxon>Bacillati</taxon>
        <taxon>Actinomycetota</taxon>
        <taxon>Actinomycetes</taxon>
        <taxon>Micrococcales</taxon>
        <taxon>Microbacteriaceae</taxon>
        <taxon>Okibacterium</taxon>
    </lineage>
</organism>
<protein>
    <recommendedName>
        <fullName evidence="4">ABC-2 family transporter protein</fullName>
    </recommendedName>
</protein>
<evidence type="ECO:0008006" key="4">
    <source>
        <dbReference type="Google" id="ProtNLM"/>
    </source>
</evidence>
<dbReference type="EMBL" id="FUZP01000001">
    <property type="protein sequence ID" value="SKC36876.1"/>
    <property type="molecule type" value="Genomic_DNA"/>
</dbReference>
<evidence type="ECO:0000256" key="1">
    <source>
        <dbReference type="SAM" id="Phobius"/>
    </source>
</evidence>
<feature type="transmembrane region" description="Helical" evidence="1">
    <location>
        <begin position="149"/>
        <end position="171"/>
    </location>
</feature>
<keyword evidence="1" id="KW-0472">Membrane</keyword>
<evidence type="ECO:0000313" key="2">
    <source>
        <dbReference type="EMBL" id="SKC36876.1"/>
    </source>
</evidence>
<dbReference type="STRING" id="123320.SAMN06309945_0252"/>
<keyword evidence="1" id="KW-1133">Transmembrane helix</keyword>
<feature type="transmembrane region" description="Helical" evidence="1">
    <location>
        <begin position="21"/>
        <end position="47"/>
    </location>
</feature>
<reference evidence="2 3" key="1">
    <citation type="submission" date="2017-02" db="EMBL/GenBank/DDBJ databases">
        <authorList>
            <person name="Peterson S.W."/>
        </authorList>
    </citation>
    <scope>NUCLEOTIDE SEQUENCE [LARGE SCALE GENOMIC DNA]</scope>
    <source>
        <strain evidence="2 3">VKM Ac-2059</strain>
    </source>
</reference>
<evidence type="ECO:0000313" key="3">
    <source>
        <dbReference type="Proteomes" id="UP000190857"/>
    </source>
</evidence>
<feature type="transmembrane region" description="Helical" evidence="1">
    <location>
        <begin position="67"/>
        <end position="90"/>
    </location>
</feature>
<dbReference type="OrthoDB" id="3294220at2"/>
<feature type="transmembrane region" description="Helical" evidence="1">
    <location>
        <begin position="111"/>
        <end position="137"/>
    </location>
</feature>
<feature type="transmembrane region" description="Helical" evidence="1">
    <location>
        <begin position="220"/>
        <end position="247"/>
    </location>
</feature>
<accession>A0A1T5ICF9</accession>
<keyword evidence="1" id="KW-0812">Transmembrane</keyword>
<dbReference type="Proteomes" id="UP000190857">
    <property type="component" value="Unassembled WGS sequence"/>
</dbReference>
<gene>
    <name evidence="2" type="ORF">SAMN06309945_0252</name>
</gene>
<feature type="transmembrane region" description="Helical" evidence="1">
    <location>
        <begin position="178"/>
        <end position="200"/>
    </location>
</feature>
<dbReference type="AlphaFoldDB" id="A0A1T5ICF9"/>
<proteinExistence type="predicted"/>